<dbReference type="AlphaFoldDB" id="A0A7J5XJ56"/>
<dbReference type="InterPro" id="IPR050914">
    <property type="entry name" value="snRNP_SmB/NAA38-like"/>
</dbReference>
<dbReference type="PANTHER" id="PTHR10701:SF5">
    <property type="entry name" value="N-ALPHA-ACETYLTRANSFERASE 38, NATC AUXILIARY SUBUNIT"/>
    <property type="match status" value="1"/>
</dbReference>
<accession>A0A7J5XJ56</accession>
<dbReference type="FunFam" id="2.30.30.100:FF:000028">
    <property type="entry name" value="N-alpha-acetyltransferase 38, NatC auxiliary subunit"/>
    <property type="match status" value="1"/>
</dbReference>
<dbReference type="EMBL" id="JAAKFY010000023">
    <property type="protein sequence ID" value="KAF3837126.1"/>
    <property type="molecule type" value="Genomic_DNA"/>
</dbReference>
<dbReference type="CDD" id="cd06168">
    <property type="entry name" value="LSMD1"/>
    <property type="match status" value="1"/>
</dbReference>
<dbReference type="SMART" id="SM00651">
    <property type="entry name" value="Sm"/>
    <property type="match status" value="1"/>
</dbReference>
<evidence type="ECO:0000313" key="3">
    <source>
        <dbReference type="EMBL" id="KAF3837126.1"/>
    </source>
</evidence>
<protein>
    <recommendedName>
        <fullName evidence="2">Sm domain-containing protein</fullName>
    </recommendedName>
</protein>
<comment type="similarity">
    <text evidence="1">Belongs to the snRNP Sm proteins family.</text>
</comment>
<gene>
    <name evidence="3" type="ORF">F7725_004590</name>
</gene>
<name>A0A7J5XJ56_DISMA</name>
<dbReference type="InterPro" id="IPR047575">
    <property type="entry name" value="Sm"/>
</dbReference>
<proteinExistence type="inferred from homology"/>
<dbReference type="PROSITE" id="PS52002">
    <property type="entry name" value="SM"/>
    <property type="match status" value="1"/>
</dbReference>
<evidence type="ECO:0000313" key="4">
    <source>
        <dbReference type="Proteomes" id="UP000518266"/>
    </source>
</evidence>
<dbReference type="SUPFAM" id="SSF50182">
    <property type="entry name" value="Sm-like ribonucleoproteins"/>
    <property type="match status" value="1"/>
</dbReference>
<evidence type="ECO:0000259" key="2">
    <source>
        <dbReference type="PROSITE" id="PS52002"/>
    </source>
</evidence>
<evidence type="ECO:0000256" key="1">
    <source>
        <dbReference type="ARBA" id="ARBA00006850"/>
    </source>
</evidence>
<dbReference type="Gene3D" id="2.30.30.100">
    <property type="match status" value="1"/>
</dbReference>
<dbReference type="InterPro" id="IPR010920">
    <property type="entry name" value="LSM_dom_sf"/>
</dbReference>
<sequence length="277" mass="29989">RAAPLALGGFVQLGLEADEVVRSGTAVGANRGAVNARVLLLRLLLVQVLALKGKSKGRVKERKERGDRRGVGGGDLLSDSDGGRCCCRGDAALPLKGLLVLNSLHLAPRMVIIFDMGILGFVLAIIGLGREFDGDVPFKNKTLDIQLPVWLVRQRNHSVSKEEEIMATMIEENGPSSHEQYQVSPSYQARQKLEGLLNKNMKIRMTDGRTLVGLFLCTDRDCNVILGSAQEFLKSSDTFSQGEPRVLGLAMIPGHHVVSIEVEADSLEDVPGFGANH</sequence>
<feature type="non-terminal residue" evidence="3">
    <location>
        <position position="1"/>
    </location>
</feature>
<dbReference type="GO" id="GO:0003723">
    <property type="term" value="F:RNA binding"/>
    <property type="evidence" value="ECO:0007669"/>
    <property type="project" value="InterPro"/>
</dbReference>
<keyword evidence="4" id="KW-1185">Reference proteome</keyword>
<dbReference type="PANTHER" id="PTHR10701">
    <property type="entry name" value="SMALL NUCLEAR RIBONUCLEOPROTEIN-ASSOCIATED PROTEIN B AND N"/>
    <property type="match status" value="1"/>
</dbReference>
<dbReference type="Proteomes" id="UP000518266">
    <property type="component" value="Unassembled WGS sequence"/>
</dbReference>
<dbReference type="Pfam" id="PF01423">
    <property type="entry name" value="LSM"/>
    <property type="match status" value="1"/>
</dbReference>
<dbReference type="GO" id="GO:0031417">
    <property type="term" value="C:NatC complex"/>
    <property type="evidence" value="ECO:0007669"/>
    <property type="project" value="InterPro"/>
</dbReference>
<dbReference type="InterPro" id="IPR034110">
    <property type="entry name" value="LSMD1_Sm"/>
</dbReference>
<dbReference type="InterPro" id="IPR001163">
    <property type="entry name" value="Sm_dom_euk/arc"/>
</dbReference>
<organism evidence="3 4">
    <name type="scientific">Dissostichus mawsoni</name>
    <name type="common">Antarctic cod</name>
    <dbReference type="NCBI Taxonomy" id="36200"/>
    <lineage>
        <taxon>Eukaryota</taxon>
        <taxon>Metazoa</taxon>
        <taxon>Chordata</taxon>
        <taxon>Craniata</taxon>
        <taxon>Vertebrata</taxon>
        <taxon>Euteleostomi</taxon>
        <taxon>Actinopterygii</taxon>
        <taxon>Neopterygii</taxon>
        <taxon>Teleostei</taxon>
        <taxon>Neoteleostei</taxon>
        <taxon>Acanthomorphata</taxon>
        <taxon>Eupercaria</taxon>
        <taxon>Perciformes</taxon>
        <taxon>Notothenioidei</taxon>
        <taxon>Nototheniidae</taxon>
        <taxon>Dissostichus</taxon>
    </lineage>
</organism>
<dbReference type="OrthoDB" id="368909at2759"/>
<comment type="caution">
    <text evidence="3">The sequence shown here is derived from an EMBL/GenBank/DDBJ whole genome shotgun (WGS) entry which is preliminary data.</text>
</comment>
<reference evidence="3 4" key="1">
    <citation type="submission" date="2020-03" db="EMBL/GenBank/DDBJ databases">
        <title>Dissostichus mawsoni Genome sequencing and assembly.</title>
        <authorList>
            <person name="Park H."/>
        </authorList>
    </citation>
    <scope>NUCLEOTIDE SEQUENCE [LARGE SCALE GENOMIC DNA]</scope>
    <source>
        <strain evidence="3">DM0001</strain>
        <tissue evidence="3">Muscle</tissue>
    </source>
</reference>
<feature type="domain" description="Sm" evidence="2">
    <location>
        <begin position="188"/>
        <end position="266"/>
    </location>
</feature>